<evidence type="ECO:0000313" key="3">
    <source>
        <dbReference type="EMBL" id="MDQ9169400.1"/>
    </source>
</evidence>
<keyword evidence="2" id="KW-0732">Signal</keyword>
<feature type="signal peptide" evidence="2">
    <location>
        <begin position="1"/>
        <end position="21"/>
    </location>
</feature>
<evidence type="ECO:0000256" key="2">
    <source>
        <dbReference type="SAM" id="SignalP"/>
    </source>
</evidence>
<dbReference type="EMBL" id="JAUYVH010000001">
    <property type="protein sequence ID" value="MDQ9169400.1"/>
    <property type="molecule type" value="Genomic_DNA"/>
</dbReference>
<proteinExistence type="predicted"/>
<sequence length="105" mass="11503">MKKIITVLAAGFITSAISMFATVPSAAASVDINIGVPTVVTQARPVYVHPQYESDWRERQARAAAWRNNPANHGQVVSTAAHNHAEHKKAGHKKHQHKHHGKHGH</sequence>
<evidence type="ECO:0000256" key="1">
    <source>
        <dbReference type="SAM" id="MobiDB-lite"/>
    </source>
</evidence>
<feature type="compositionally biased region" description="Basic residues" evidence="1">
    <location>
        <begin position="85"/>
        <end position="105"/>
    </location>
</feature>
<protein>
    <submittedName>
        <fullName evidence="3">Uncharacterized protein</fullName>
    </submittedName>
</protein>
<name>A0ABU1BK82_9BURK</name>
<evidence type="ECO:0000313" key="4">
    <source>
        <dbReference type="Proteomes" id="UP001225596"/>
    </source>
</evidence>
<reference evidence="3 4" key="1">
    <citation type="submission" date="2023-08" db="EMBL/GenBank/DDBJ databases">
        <title>Oxalobacteraceae gen .nov., isolated from river sludge outside the plant.</title>
        <authorList>
            <person name="Zhao S.Y."/>
        </authorList>
    </citation>
    <scope>NUCLEOTIDE SEQUENCE [LARGE SCALE GENOMIC DNA]</scope>
    <source>
        <strain evidence="3 4">R-40</strain>
    </source>
</reference>
<feature type="chain" id="PRO_5046117250" evidence="2">
    <location>
        <begin position="22"/>
        <end position="105"/>
    </location>
</feature>
<accession>A0ABU1BK82</accession>
<gene>
    <name evidence="3" type="ORF">Q8A64_03135</name>
</gene>
<organism evidence="3 4">
    <name type="scientific">Keguizhuia sedimenti</name>
    <dbReference type="NCBI Taxonomy" id="3064264"/>
    <lineage>
        <taxon>Bacteria</taxon>
        <taxon>Pseudomonadati</taxon>
        <taxon>Pseudomonadota</taxon>
        <taxon>Betaproteobacteria</taxon>
        <taxon>Burkholderiales</taxon>
        <taxon>Oxalobacteraceae</taxon>
        <taxon>Keguizhuia</taxon>
    </lineage>
</organism>
<keyword evidence="4" id="KW-1185">Reference proteome</keyword>
<dbReference type="RefSeq" id="WP_338435288.1">
    <property type="nucleotide sequence ID" value="NZ_JAUYVH010000001.1"/>
</dbReference>
<feature type="region of interest" description="Disordered" evidence="1">
    <location>
        <begin position="66"/>
        <end position="105"/>
    </location>
</feature>
<dbReference type="Proteomes" id="UP001225596">
    <property type="component" value="Unassembled WGS sequence"/>
</dbReference>
<comment type="caution">
    <text evidence="3">The sequence shown here is derived from an EMBL/GenBank/DDBJ whole genome shotgun (WGS) entry which is preliminary data.</text>
</comment>